<accession>Q54AU2</accession>
<name>Q54AU2_DICDI</name>
<dbReference type="KEGG" id="ddi:DDB_G0294208"/>
<dbReference type="VEuPathDB" id="AmoebaDB:DDB_G0294208"/>
<dbReference type="InParanoid" id="Q54AU2"/>
<dbReference type="OMA" id="NKVELMY"/>
<evidence type="ECO:0000259" key="3">
    <source>
        <dbReference type="Pfam" id="PF13359"/>
    </source>
</evidence>
<gene>
    <name evidence="4" type="ORF">DDB_G0294208</name>
</gene>
<protein>
    <recommendedName>
        <fullName evidence="3">DDE Tnp4 domain-containing protein</fullName>
    </recommendedName>
</protein>
<reference evidence="4 5" key="1">
    <citation type="journal article" date="2005" name="Nature">
        <title>The genome of the social amoeba Dictyostelium discoideum.</title>
        <authorList>
            <consortium name="The Dictyostelium discoideum Sequencing Consortium"/>
            <person name="Eichinger L."/>
            <person name="Pachebat J.A."/>
            <person name="Glockner G."/>
            <person name="Rajandream M.A."/>
            <person name="Sucgang R."/>
            <person name="Berriman M."/>
            <person name="Song J."/>
            <person name="Olsen R."/>
            <person name="Szafranski K."/>
            <person name="Xu Q."/>
            <person name="Tunggal B."/>
            <person name="Kummerfeld S."/>
            <person name="Madera M."/>
            <person name="Konfortov B.A."/>
            <person name="Rivero F."/>
            <person name="Bankier A.T."/>
            <person name="Lehmann R."/>
            <person name="Hamlin N."/>
            <person name="Davies R."/>
            <person name="Gaudet P."/>
            <person name="Fey P."/>
            <person name="Pilcher K."/>
            <person name="Chen G."/>
            <person name="Saunders D."/>
            <person name="Sodergren E."/>
            <person name="Davis P."/>
            <person name="Kerhornou A."/>
            <person name="Nie X."/>
            <person name="Hall N."/>
            <person name="Anjard C."/>
            <person name="Hemphill L."/>
            <person name="Bason N."/>
            <person name="Farbrother P."/>
            <person name="Desany B."/>
            <person name="Just E."/>
            <person name="Morio T."/>
            <person name="Rost R."/>
            <person name="Churcher C."/>
            <person name="Cooper J."/>
            <person name="Haydock S."/>
            <person name="van Driessche N."/>
            <person name="Cronin A."/>
            <person name="Goodhead I."/>
            <person name="Muzny D."/>
            <person name="Mourier T."/>
            <person name="Pain A."/>
            <person name="Lu M."/>
            <person name="Harper D."/>
            <person name="Lindsay R."/>
            <person name="Hauser H."/>
            <person name="James K."/>
            <person name="Quiles M."/>
            <person name="Madan Babu M."/>
            <person name="Saito T."/>
            <person name="Buchrieser C."/>
            <person name="Wardroper A."/>
            <person name="Felder M."/>
            <person name="Thangavelu M."/>
            <person name="Johnson D."/>
            <person name="Knights A."/>
            <person name="Loulseged H."/>
            <person name="Mungall K."/>
            <person name="Oliver K."/>
            <person name="Price C."/>
            <person name="Quail M.A."/>
            <person name="Urushihara H."/>
            <person name="Hernandez J."/>
            <person name="Rabbinowitsch E."/>
            <person name="Steffen D."/>
            <person name="Sanders M."/>
            <person name="Ma J."/>
            <person name="Kohara Y."/>
            <person name="Sharp S."/>
            <person name="Simmonds M."/>
            <person name="Spiegler S."/>
            <person name="Tivey A."/>
            <person name="Sugano S."/>
            <person name="White B."/>
            <person name="Walker D."/>
            <person name="Woodward J."/>
            <person name="Winckler T."/>
            <person name="Tanaka Y."/>
            <person name="Shaulsky G."/>
            <person name="Schleicher M."/>
            <person name="Weinstock G."/>
            <person name="Rosenthal A."/>
            <person name="Cox E.C."/>
            <person name="Chisholm R.L."/>
            <person name="Gibbs R."/>
            <person name="Loomis W.F."/>
            <person name="Platzer M."/>
            <person name="Kay R.R."/>
            <person name="Williams J."/>
            <person name="Dear P.H."/>
            <person name="Noegel A.A."/>
            <person name="Barrell B."/>
            <person name="Kuspa A."/>
        </authorList>
    </citation>
    <scope>NUCLEOTIDE SEQUENCE [LARGE SCALE GENOMIC DNA]</scope>
    <source>
        <strain evidence="4 5">AX4</strain>
    </source>
</reference>
<dbReference type="InterPro" id="IPR027806">
    <property type="entry name" value="HARBI1_dom"/>
</dbReference>
<dbReference type="AlphaFoldDB" id="Q54AU2"/>
<sequence length="137" mass="15628">FNDTKDKSNSCDYYDGVKQYTVTMVVDGSEQQITIPTNEKLRNMLYSGKKCKSTLTLLVYCCPDSGKILHIGYPSGGSSLPLRYKFKSYTIDMDKVLERHHDVWCVIGYLVNKYQTIKSDLSNETKLVDFGALFDIQ</sequence>
<proteinExistence type="predicted"/>
<dbReference type="GO" id="GO:0046872">
    <property type="term" value="F:metal ion binding"/>
    <property type="evidence" value="ECO:0007669"/>
    <property type="project" value="UniProtKB-KW"/>
</dbReference>
<dbReference type="Proteomes" id="UP000002195">
    <property type="component" value="Unassembled WGS sequence"/>
</dbReference>
<evidence type="ECO:0000256" key="1">
    <source>
        <dbReference type="ARBA" id="ARBA00001968"/>
    </source>
</evidence>
<dbReference type="HOGENOM" id="CLU_1870543_0_0_1"/>
<comment type="caution">
    <text evidence="4">The sequence shown here is derived from an EMBL/GenBank/DDBJ whole genome shotgun (WGS) entry which is preliminary data.</text>
</comment>
<organism evidence="4 5">
    <name type="scientific">Dictyostelium discoideum</name>
    <name type="common">Social amoeba</name>
    <dbReference type="NCBI Taxonomy" id="44689"/>
    <lineage>
        <taxon>Eukaryota</taxon>
        <taxon>Amoebozoa</taxon>
        <taxon>Evosea</taxon>
        <taxon>Eumycetozoa</taxon>
        <taxon>Dictyostelia</taxon>
        <taxon>Dictyosteliales</taxon>
        <taxon>Dictyosteliaceae</taxon>
        <taxon>Dictyostelium</taxon>
    </lineage>
</organism>
<dbReference type="PaxDb" id="44689-DDB0215097"/>
<evidence type="ECO:0000313" key="4">
    <source>
        <dbReference type="EMBL" id="EAL60381.1"/>
    </source>
</evidence>
<dbReference type="GeneID" id="3385458"/>
<dbReference type="Pfam" id="PF13359">
    <property type="entry name" value="DDE_Tnp_4"/>
    <property type="match status" value="1"/>
</dbReference>
<evidence type="ECO:0000256" key="2">
    <source>
        <dbReference type="ARBA" id="ARBA00022723"/>
    </source>
</evidence>
<dbReference type="EMBL" id="AAFI02000233">
    <property type="protein sequence ID" value="EAL60381.1"/>
    <property type="molecule type" value="Genomic_DNA"/>
</dbReference>
<comment type="cofactor">
    <cofactor evidence="1">
        <name>a divalent metal cation</name>
        <dbReference type="ChEBI" id="CHEBI:60240"/>
    </cofactor>
</comment>
<feature type="non-terminal residue" evidence="4">
    <location>
        <position position="1"/>
    </location>
</feature>
<feature type="domain" description="DDE Tnp4" evidence="3">
    <location>
        <begin position="26"/>
        <end position="78"/>
    </location>
</feature>
<keyword evidence="2" id="KW-0479">Metal-binding</keyword>
<dbReference type="RefSeq" id="XP_628794.1">
    <property type="nucleotide sequence ID" value="XM_628792.1"/>
</dbReference>
<evidence type="ECO:0000313" key="5">
    <source>
        <dbReference type="Proteomes" id="UP000002195"/>
    </source>
</evidence>
<keyword evidence="5" id="KW-1185">Reference proteome</keyword>